<name>A0AAE2U2E7_PSEFL</name>
<dbReference type="AlphaFoldDB" id="A0AAE2U2E7"/>
<evidence type="ECO:0000313" key="1">
    <source>
        <dbReference type="EMBL" id="MBD8270232.1"/>
    </source>
</evidence>
<comment type="caution">
    <text evidence="1">The sequence shown here is derived from an EMBL/GenBank/DDBJ whole genome shotgun (WGS) entry which is preliminary data.</text>
</comment>
<reference evidence="1" key="1">
    <citation type="journal article" date="2020" name="FEMS Microbiol. Ecol.">
        <title>Temporal dynamics of bacterial communities during seed development and maturation.</title>
        <authorList>
            <person name="Chesneau G."/>
            <person name="Torres-Cortes G."/>
            <person name="Briand M."/>
            <person name="Darrasse A."/>
            <person name="Preveaux A."/>
            <person name="Marais C."/>
            <person name="Jacques M.A."/>
            <person name="Shade A."/>
            <person name="Barret M."/>
        </authorList>
    </citation>
    <scope>NUCLEOTIDE SEQUENCE</scope>
    <source>
        <strain evidence="1">CFBP13533</strain>
    </source>
</reference>
<organism evidence="1 2">
    <name type="scientific">Pseudomonas fluorescens</name>
    <dbReference type="NCBI Taxonomy" id="294"/>
    <lineage>
        <taxon>Bacteria</taxon>
        <taxon>Pseudomonadati</taxon>
        <taxon>Pseudomonadota</taxon>
        <taxon>Gammaproteobacteria</taxon>
        <taxon>Pseudomonadales</taxon>
        <taxon>Pseudomonadaceae</taxon>
        <taxon>Pseudomonas</taxon>
    </lineage>
</organism>
<accession>A0AAE2U2E7</accession>
<gene>
    <name evidence="1" type="ORF">IFU03_10745</name>
</gene>
<protein>
    <submittedName>
        <fullName evidence="1">Uncharacterized protein</fullName>
    </submittedName>
</protein>
<dbReference type="RefSeq" id="WP_191955883.1">
    <property type="nucleotide sequence ID" value="NZ_JACYNJ010000006.1"/>
</dbReference>
<dbReference type="Proteomes" id="UP000610293">
    <property type="component" value="Unassembled WGS sequence"/>
</dbReference>
<proteinExistence type="predicted"/>
<sequence>MTDIASSSFEFFWRTPMYATSIDDDGQEQRSEFFSTNRQKAQIVGESKLLLRLENPPRSSKEMLNCLEDIVGFGFVCQPVMVTESIVLQAISEFSPVLLTSIKMSGGIPDIVAIGRVELASKVGLNKEHLDSFGLQGVTVESASYSVRHKGLGGQVGFSRTGICKVSGELAPLLISRVERSILASSNRG</sequence>
<evidence type="ECO:0000313" key="2">
    <source>
        <dbReference type="Proteomes" id="UP000610293"/>
    </source>
</evidence>
<dbReference type="EMBL" id="JACYNJ010000006">
    <property type="protein sequence ID" value="MBD8270232.1"/>
    <property type="molecule type" value="Genomic_DNA"/>
</dbReference>